<dbReference type="EMBL" id="JAJEPW010000008">
    <property type="protein sequence ID" value="MCC2128718.1"/>
    <property type="molecule type" value="Genomic_DNA"/>
</dbReference>
<sequence>MGYVTREMIDRAKKMDLLTYLQTYEPQELVHFGGNTYCTREHDSLKISNGKWCWFSRGIGGKTALDYLIKVKELPFTEAVERIVGRAAERPSVFHARAQPEKPKTLLLPPKSNSNTRVIAYLKSRGIDGGLIEQCIRSGQLYESLPYHNAVFVGMDRNGTPRYACLRGIGTDFKGEATGSDKRFSFALPATGESRMLCVFESAIDLLSYATMAQAGGLSWRSQHLLSLAGVYKPQKETQEHRLPLALTQYLKDHAEIKTICLCLDNDMTGRSATETIRQQLAERYKVASAFPRQGKDYNDWLCIRMGLQPAKENPMTERSFAR</sequence>
<keyword evidence="3" id="KW-1185">Reference proteome</keyword>
<gene>
    <name evidence="2" type="ORF">LKD37_04135</name>
</gene>
<proteinExistence type="predicted"/>
<comment type="caution">
    <text evidence="2">The sequence shown here is derived from an EMBL/GenBank/DDBJ whole genome shotgun (WGS) entry which is preliminary data.</text>
</comment>
<dbReference type="Gene3D" id="3.40.1360.10">
    <property type="match status" value="1"/>
</dbReference>
<dbReference type="RefSeq" id="WP_302928025.1">
    <property type="nucleotide sequence ID" value="NZ_JAJEPW010000008.1"/>
</dbReference>
<dbReference type="Pfam" id="PF13154">
    <property type="entry name" value="DUF3991"/>
    <property type="match status" value="1"/>
</dbReference>
<evidence type="ECO:0000259" key="1">
    <source>
        <dbReference type="Pfam" id="PF13154"/>
    </source>
</evidence>
<dbReference type="Pfam" id="PF13155">
    <property type="entry name" value="Toprim_2"/>
    <property type="match status" value="1"/>
</dbReference>
<organism evidence="2 3">
    <name type="scientific">Brotocaccenecus cirricatena</name>
    <dbReference type="NCBI Taxonomy" id="3064195"/>
    <lineage>
        <taxon>Bacteria</taxon>
        <taxon>Bacillati</taxon>
        <taxon>Bacillota</taxon>
        <taxon>Clostridia</taxon>
        <taxon>Eubacteriales</taxon>
        <taxon>Oscillospiraceae</taxon>
        <taxon>Brotocaccenecus</taxon>
    </lineage>
</organism>
<feature type="domain" description="DUF3991" evidence="1">
    <location>
        <begin position="120"/>
        <end position="188"/>
    </location>
</feature>
<dbReference type="Proteomes" id="UP001199319">
    <property type="component" value="Unassembled WGS sequence"/>
</dbReference>
<accession>A0AAE3DC78</accession>
<evidence type="ECO:0000313" key="2">
    <source>
        <dbReference type="EMBL" id="MCC2128718.1"/>
    </source>
</evidence>
<dbReference type="SUPFAM" id="SSF57783">
    <property type="entry name" value="Zinc beta-ribbon"/>
    <property type="match status" value="1"/>
</dbReference>
<protein>
    <submittedName>
        <fullName evidence="2">DUF3991 and toprim domain-containing protein</fullName>
    </submittedName>
</protein>
<dbReference type="AlphaFoldDB" id="A0AAE3DC78"/>
<reference evidence="2" key="1">
    <citation type="submission" date="2021-10" db="EMBL/GenBank/DDBJ databases">
        <title>Anaerobic single-cell dispensing facilitates the cultivation of human gut bacteria.</title>
        <authorList>
            <person name="Afrizal A."/>
        </authorList>
    </citation>
    <scope>NUCLEOTIDE SEQUENCE</scope>
    <source>
        <strain evidence="2">CLA-AA-H272</strain>
    </source>
</reference>
<name>A0AAE3DC78_9FIRM</name>
<dbReference type="InterPro" id="IPR025054">
    <property type="entry name" value="DUF3991"/>
</dbReference>
<evidence type="ECO:0000313" key="3">
    <source>
        <dbReference type="Proteomes" id="UP001199319"/>
    </source>
</evidence>